<evidence type="ECO:0000256" key="1">
    <source>
        <dbReference type="SAM" id="MobiDB-lite"/>
    </source>
</evidence>
<dbReference type="Proteomes" id="UP000604117">
    <property type="component" value="Unassembled WGS sequence"/>
</dbReference>
<protein>
    <submittedName>
        <fullName evidence="2">Uncharacterized protein</fullName>
    </submittedName>
</protein>
<proteinExistence type="predicted"/>
<keyword evidence="3" id="KW-1185">Reference proteome</keyword>
<evidence type="ECO:0000313" key="2">
    <source>
        <dbReference type="EMBL" id="GIF75986.1"/>
    </source>
</evidence>
<name>A0ABQ4CXG6_9ACTN</name>
<reference evidence="2 3" key="1">
    <citation type="submission" date="2021-01" db="EMBL/GenBank/DDBJ databases">
        <title>Whole genome shotgun sequence of Asanoa siamensis NBRC 107932.</title>
        <authorList>
            <person name="Komaki H."/>
            <person name="Tamura T."/>
        </authorList>
    </citation>
    <scope>NUCLEOTIDE SEQUENCE [LARGE SCALE GENOMIC DNA]</scope>
    <source>
        <strain evidence="2 3">NBRC 107932</strain>
    </source>
</reference>
<organism evidence="2 3">
    <name type="scientific">Asanoa siamensis</name>
    <dbReference type="NCBI Taxonomy" id="926357"/>
    <lineage>
        <taxon>Bacteria</taxon>
        <taxon>Bacillati</taxon>
        <taxon>Actinomycetota</taxon>
        <taxon>Actinomycetes</taxon>
        <taxon>Micromonosporales</taxon>
        <taxon>Micromonosporaceae</taxon>
        <taxon>Asanoa</taxon>
    </lineage>
</organism>
<evidence type="ECO:0000313" key="3">
    <source>
        <dbReference type="Proteomes" id="UP000604117"/>
    </source>
</evidence>
<gene>
    <name evidence="2" type="ORF">Asi02nite_55040</name>
</gene>
<sequence>MVKVNVCGTGPAVVVGVATGTVDAGGWIDGPVVRSLTAGPDAMSAPQPASAKATQATDKA</sequence>
<dbReference type="EMBL" id="BONE01000051">
    <property type="protein sequence ID" value="GIF75986.1"/>
    <property type="molecule type" value="Genomic_DNA"/>
</dbReference>
<accession>A0ABQ4CXG6</accession>
<feature type="region of interest" description="Disordered" evidence="1">
    <location>
        <begin position="39"/>
        <end position="60"/>
    </location>
</feature>
<comment type="caution">
    <text evidence="2">The sequence shown here is derived from an EMBL/GenBank/DDBJ whole genome shotgun (WGS) entry which is preliminary data.</text>
</comment>